<dbReference type="Gene3D" id="3.40.50.720">
    <property type="entry name" value="NAD(P)-binding Rossmann-like Domain"/>
    <property type="match status" value="1"/>
</dbReference>
<dbReference type="PANTHER" id="PTHR44196">
    <property type="entry name" value="DEHYDROGENASE/REDUCTASE SDR FAMILY MEMBER 7B"/>
    <property type="match status" value="1"/>
</dbReference>
<dbReference type="Proteomes" id="UP001153069">
    <property type="component" value="Unassembled WGS sequence"/>
</dbReference>
<keyword evidence="4" id="KW-1185">Reference proteome</keyword>
<comment type="caution">
    <text evidence="3">The sequence shown here is derived from an EMBL/GenBank/DDBJ whole genome shotgun (WGS) entry which is preliminary data.</text>
</comment>
<dbReference type="PANTHER" id="PTHR44196:SF1">
    <property type="entry name" value="DEHYDROGENASE_REDUCTASE SDR FAMILY MEMBER 7B"/>
    <property type="match status" value="1"/>
</dbReference>
<name>A0A9N8EAY5_9STRA</name>
<dbReference type="EMBL" id="CAICTM010000902">
    <property type="protein sequence ID" value="CAB9518077.1"/>
    <property type="molecule type" value="Genomic_DNA"/>
</dbReference>
<sequence length="171" mass="18779">MLHNAGITAKRDLMSDDEPSISEEDEMTVNFIAPVELTSHLLGVLSQRGPDGAFVCFVTSGLALTPKRASPIYLVSKAALRSYTKLLRALLKATRPSVKVMEALPPAVATEMTAGLDKGDNMMSPEASAKSIVQGIDAGKLDNYIEKTYWFRWIDCPGNWRIHDNRQALND</sequence>
<dbReference type="SUPFAM" id="SSF51735">
    <property type="entry name" value="NAD(P)-binding Rossmann-fold domains"/>
    <property type="match status" value="1"/>
</dbReference>
<evidence type="ECO:0000313" key="4">
    <source>
        <dbReference type="Proteomes" id="UP001153069"/>
    </source>
</evidence>
<reference evidence="3" key="1">
    <citation type="submission" date="2020-06" db="EMBL/GenBank/DDBJ databases">
        <authorList>
            <consortium name="Plant Systems Biology data submission"/>
        </authorList>
    </citation>
    <scope>NUCLEOTIDE SEQUENCE</scope>
    <source>
        <strain evidence="3">D6</strain>
    </source>
</reference>
<organism evidence="3 4">
    <name type="scientific">Seminavis robusta</name>
    <dbReference type="NCBI Taxonomy" id="568900"/>
    <lineage>
        <taxon>Eukaryota</taxon>
        <taxon>Sar</taxon>
        <taxon>Stramenopiles</taxon>
        <taxon>Ochrophyta</taxon>
        <taxon>Bacillariophyta</taxon>
        <taxon>Bacillariophyceae</taxon>
        <taxon>Bacillariophycidae</taxon>
        <taxon>Naviculales</taxon>
        <taxon>Naviculaceae</taxon>
        <taxon>Seminavis</taxon>
    </lineage>
</organism>
<dbReference type="InterPro" id="IPR036291">
    <property type="entry name" value="NAD(P)-bd_dom_sf"/>
</dbReference>
<accession>A0A9N8EAY5</accession>
<dbReference type="OrthoDB" id="37659at2759"/>
<dbReference type="AlphaFoldDB" id="A0A9N8EAY5"/>
<dbReference type="InterPro" id="IPR002347">
    <property type="entry name" value="SDR_fam"/>
</dbReference>
<evidence type="ECO:0000313" key="3">
    <source>
        <dbReference type="EMBL" id="CAB9518077.1"/>
    </source>
</evidence>
<keyword evidence="2" id="KW-0560">Oxidoreductase</keyword>
<gene>
    <name evidence="3" type="ORF">SEMRO_904_G218410.1</name>
</gene>
<dbReference type="Pfam" id="PF00106">
    <property type="entry name" value="adh_short"/>
    <property type="match status" value="1"/>
</dbReference>
<protein>
    <submittedName>
        <fullName evidence="3">Short-chain dehydrogenase reductase sdr</fullName>
    </submittedName>
</protein>
<dbReference type="GO" id="GO:0016020">
    <property type="term" value="C:membrane"/>
    <property type="evidence" value="ECO:0007669"/>
    <property type="project" value="TreeGrafter"/>
</dbReference>
<proteinExistence type="inferred from homology"/>
<dbReference type="GO" id="GO:0016491">
    <property type="term" value="F:oxidoreductase activity"/>
    <property type="evidence" value="ECO:0007669"/>
    <property type="project" value="UniProtKB-KW"/>
</dbReference>
<comment type="similarity">
    <text evidence="1">Belongs to the short-chain dehydrogenases/reductases (SDR) family.</text>
</comment>
<evidence type="ECO:0000256" key="1">
    <source>
        <dbReference type="ARBA" id="ARBA00006484"/>
    </source>
</evidence>
<evidence type="ECO:0000256" key="2">
    <source>
        <dbReference type="ARBA" id="ARBA00023002"/>
    </source>
</evidence>